<evidence type="ECO:0000313" key="4">
    <source>
        <dbReference type="EMBL" id="REL25294.1"/>
    </source>
</evidence>
<dbReference type="InterPro" id="IPR029787">
    <property type="entry name" value="Nucleotide_cyclase"/>
</dbReference>
<dbReference type="CDD" id="cd01948">
    <property type="entry name" value="EAL"/>
    <property type="match status" value="1"/>
</dbReference>
<dbReference type="NCBIfam" id="TIGR00254">
    <property type="entry name" value="GGDEF"/>
    <property type="match status" value="1"/>
</dbReference>
<dbReference type="PROSITE" id="PS50883">
    <property type="entry name" value="EAL"/>
    <property type="match status" value="1"/>
</dbReference>
<gene>
    <name evidence="4" type="ORF">DXX93_01125</name>
</gene>
<feature type="transmembrane region" description="Helical" evidence="1">
    <location>
        <begin position="107"/>
        <end position="125"/>
    </location>
</feature>
<keyword evidence="1" id="KW-0472">Membrane</keyword>
<dbReference type="GO" id="GO:0071111">
    <property type="term" value="F:cyclic-guanylate-specific phosphodiesterase activity"/>
    <property type="evidence" value="ECO:0007669"/>
    <property type="project" value="InterPro"/>
</dbReference>
<dbReference type="OrthoDB" id="8553030at2"/>
<dbReference type="Pfam" id="PF00990">
    <property type="entry name" value="GGDEF"/>
    <property type="match status" value="1"/>
</dbReference>
<dbReference type="Proteomes" id="UP000256478">
    <property type="component" value="Unassembled WGS sequence"/>
</dbReference>
<dbReference type="CDD" id="cd01949">
    <property type="entry name" value="GGDEF"/>
    <property type="match status" value="1"/>
</dbReference>
<dbReference type="InterPro" id="IPR043128">
    <property type="entry name" value="Rev_trsase/Diguanyl_cyclase"/>
</dbReference>
<organism evidence="4 5">
    <name type="scientific">Thalassotalea euphylliae</name>
    <dbReference type="NCBI Taxonomy" id="1655234"/>
    <lineage>
        <taxon>Bacteria</taxon>
        <taxon>Pseudomonadati</taxon>
        <taxon>Pseudomonadota</taxon>
        <taxon>Gammaproteobacteria</taxon>
        <taxon>Alteromonadales</taxon>
        <taxon>Colwelliaceae</taxon>
        <taxon>Thalassotalea</taxon>
    </lineage>
</organism>
<accession>A0A3E0TL68</accession>
<dbReference type="Pfam" id="PF00563">
    <property type="entry name" value="EAL"/>
    <property type="match status" value="1"/>
</dbReference>
<evidence type="ECO:0000259" key="3">
    <source>
        <dbReference type="PROSITE" id="PS50887"/>
    </source>
</evidence>
<dbReference type="RefSeq" id="WP_116006456.1">
    <property type="nucleotide sequence ID" value="NZ_QUOU01000001.1"/>
</dbReference>
<sequence length="665" mass="76028">MNEQLVANTFLYLTNAIVFGVLAFLLWQFYRGFGSQHVKYWQFSLQALTTSQLTMTVKAFTALSSPTSVVQVVLEGIYQSSYFVFVSLFLIGLYIAQTQKPLARRYVVAIAGASFATAWLFTLVYAFADGHVYDRFFMRETLPEFLFGLAYMGMAFFSYRTAPVHVSSRIMQVSFVIYGLRFFVFSMLSTFMVAEVWFSQVIRFFAFFDIGSHAVIGFSMLIWMQGAERSAANSAKNKAQYLGRHDSLTGSLNREQVLEKMPELMRNASKHNKQLSIFLLDIKRFKFINDTYGLKTGDYILGEIARRLRDSLFQPQIVGRLSGDSFVYVFEFEHRQQISRALNHLHELIARPYQYDGQDIMLQCSVGYSFYPEHGDSAETLLQLSNLALFHAESRNEASKQYSDDMQVQGRHLLAVEKAIKLAMERDEFELYFQPQLNLLTNKLEGVEALIRWNHPDDGLLTPNQFLPDVDALALNSALDNYVLDKACRAIARWHQAYRRWVTVAVNITAVEFQDPKLVPSIQALLLRYDVPPNYLELEITENVVMTDLQSAMDTIVELQTMGIKVSIDDFGTGYSSLAYLRKLPIDKIKIDRSFINEMAENDSDLTIVKSMVRLSHGLGKRVLAEGVETQTQLDILRTLDCDAVQGYFISKPISEADLVKYFKR</sequence>
<dbReference type="Gene3D" id="3.20.20.450">
    <property type="entry name" value="EAL domain"/>
    <property type="match status" value="1"/>
</dbReference>
<evidence type="ECO:0000259" key="2">
    <source>
        <dbReference type="PROSITE" id="PS50883"/>
    </source>
</evidence>
<reference evidence="4 5" key="1">
    <citation type="submission" date="2018-08" db="EMBL/GenBank/DDBJ databases">
        <title>Thalassotalea euphylliae genome.</title>
        <authorList>
            <person name="Summers S."/>
            <person name="Rice S.A."/>
            <person name="Freckelton M.L."/>
            <person name="Nedved B.T."/>
            <person name="Hadfield M.G."/>
        </authorList>
    </citation>
    <scope>NUCLEOTIDE SEQUENCE [LARGE SCALE GENOMIC DNA]</scope>
    <source>
        <strain evidence="4 5">H1</strain>
    </source>
</reference>
<dbReference type="EMBL" id="QUOU01000001">
    <property type="protein sequence ID" value="REL25294.1"/>
    <property type="molecule type" value="Genomic_DNA"/>
</dbReference>
<evidence type="ECO:0000256" key="1">
    <source>
        <dbReference type="SAM" id="Phobius"/>
    </source>
</evidence>
<dbReference type="PANTHER" id="PTHR33121:SF71">
    <property type="entry name" value="OXYGEN SENSOR PROTEIN DOSP"/>
    <property type="match status" value="1"/>
</dbReference>
<feature type="transmembrane region" description="Helical" evidence="1">
    <location>
        <begin position="76"/>
        <end position="95"/>
    </location>
</feature>
<keyword evidence="1" id="KW-0812">Transmembrane</keyword>
<dbReference type="InterPro" id="IPR000160">
    <property type="entry name" value="GGDEF_dom"/>
</dbReference>
<keyword evidence="1" id="KW-1133">Transmembrane helix</keyword>
<evidence type="ECO:0000313" key="5">
    <source>
        <dbReference type="Proteomes" id="UP000256478"/>
    </source>
</evidence>
<dbReference type="PROSITE" id="PS50887">
    <property type="entry name" value="GGDEF"/>
    <property type="match status" value="1"/>
</dbReference>
<feature type="domain" description="EAL" evidence="2">
    <location>
        <begin position="413"/>
        <end position="665"/>
    </location>
</feature>
<dbReference type="SMART" id="SM00267">
    <property type="entry name" value="GGDEF"/>
    <property type="match status" value="1"/>
</dbReference>
<dbReference type="AlphaFoldDB" id="A0A3E0TL68"/>
<feature type="transmembrane region" description="Helical" evidence="1">
    <location>
        <begin position="12"/>
        <end position="30"/>
    </location>
</feature>
<feature type="transmembrane region" description="Helical" evidence="1">
    <location>
        <begin position="145"/>
        <end position="163"/>
    </location>
</feature>
<dbReference type="SUPFAM" id="SSF141868">
    <property type="entry name" value="EAL domain-like"/>
    <property type="match status" value="1"/>
</dbReference>
<dbReference type="PANTHER" id="PTHR33121">
    <property type="entry name" value="CYCLIC DI-GMP PHOSPHODIESTERASE PDEF"/>
    <property type="match status" value="1"/>
</dbReference>
<protein>
    <submittedName>
        <fullName evidence="4">Phosphodiesterase</fullName>
    </submittedName>
</protein>
<feature type="transmembrane region" description="Helical" evidence="1">
    <location>
        <begin position="175"/>
        <end position="198"/>
    </location>
</feature>
<name>A0A3E0TL68_9GAMM</name>
<dbReference type="InterPro" id="IPR035919">
    <property type="entry name" value="EAL_sf"/>
</dbReference>
<dbReference type="SUPFAM" id="SSF55073">
    <property type="entry name" value="Nucleotide cyclase"/>
    <property type="match status" value="1"/>
</dbReference>
<proteinExistence type="predicted"/>
<dbReference type="SMART" id="SM00052">
    <property type="entry name" value="EAL"/>
    <property type="match status" value="1"/>
</dbReference>
<dbReference type="Gene3D" id="3.30.70.270">
    <property type="match status" value="1"/>
</dbReference>
<feature type="domain" description="GGDEF" evidence="3">
    <location>
        <begin position="273"/>
        <end position="405"/>
    </location>
</feature>
<dbReference type="InterPro" id="IPR050706">
    <property type="entry name" value="Cyclic-di-GMP_PDE-like"/>
</dbReference>
<dbReference type="InterPro" id="IPR001633">
    <property type="entry name" value="EAL_dom"/>
</dbReference>
<comment type="caution">
    <text evidence="4">The sequence shown here is derived from an EMBL/GenBank/DDBJ whole genome shotgun (WGS) entry which is preliminary data.</text>
</comment>